<reference evidence="8 9" key="1">
    <citation type="submission" date="2017-08" db="EMBL/GenBank/DDBJ databases">
        <title>Infants hospitalized years apart are colonized by the same room-sourced microbial strains.</title>
        <authorList>
            <person name="Brooks B."/>
            <person name="Olm M.R."/>
            <person name="Firek B.A."/>
            <person name="Baker R."/>
            <person name="Thomas B.C."/>
            <person name="Morowitz M.J."/>
            <person name="Banfield J.F."/>
        </authorList>
    </citation>
    <scope>NUCLEOTIDE SEQUENCE [LARGE SCALE GENOMIC DNA]</scope>
    <source>
        <strain evidence="8">S2_005_003_R2_41</strain>
    </source>
</reference>
<dbReference type="GO" id="GO:0000976">
    <property type="term" value="F:transcription cis-regulatory region binding"/>
    <property type="evidence" value="ECO:0007669"/>
    <property type="project" value="TreeGrafter"/>
</dbReference>
<dbReference type="GO" id="GO:0003700">
    <property type="term" value="F:DNA-binding transcription factor activity"/>
    <property type="evidence" value="ECO:0007669"/>
    <property type="project" value="TreeGrafter"/>
</dbReference>
<dbReference type="PANTHER" id="PTHR30055">
    <property type="entry name" value="HTH-TYPE TRANSCRIPTIONAL REGULATOR RUTR"/>
    <property type="match status" value="1"/>
</dbReference>
<feature type="region of interest" description="Disordered" evidence="6">
    <location>
        <begin position="1"/>
        <end position="34"/>
    </location>
</feature>
<dbReference type="EMBL" id="QFPP01000028">
    <property type="protein sequence ID" value="PZQ77207.1"/>
    <property type="molecule type" value="Genomic_DNA"/>
</dbReference>
<evidence type="ECO:0000256" key="1">
    <source>
        <dbReference type="ARBA" id="ARBA00022491"/>
    </source>
</evidence>
<evidence type="ECO:0000256" key="5">
    <source>
        <dbReference type="PROSITE-ProRule" id="PRU00335"/>
    </source>
</evidence>
<dbReference type="PRINTS" id="PR00455">
    <property type="entry name" value="HTHTETR"/>
</dbReference>
<feature type="domain" description="HTH tetR-type" evidence="7">
    <location>
        <begin position="35"/>
        <end position="94"/>
    </location>
</feature>
<dbReference type="Proteomes" id="UP000249135">
    <property type="component" value="Unassembled WGS sequence"/>
</dbReference>
<dbReference type="InterPro" id="IPR050109">
    <property type="entry name" value="HTH-type_TetR-like_transc_reg"/>
</dbReference>
<evidence type="ECO:0000313" key="8">
    <source>
        <dbReference type="EMBL" id="PZQ77207.1"/>
    </source>
</evidence>
<dbReference type="PROSITE" id="PS01081">
    <property type="entry name" value="HTH_TETR_1"/>
    <property type="match status" value="1"/>
</dbReference>
<feature type="compositionally biased region" description="Low complexity" evidence="6">
    <location>
        <begin position="18"/>
        <end position="28"/>
    </location>
</feature>
<dbReference type="PROSITE" id="PS50977">
    <property type="entry name" value="HTH_TETR_2"/>
    <property type="match status" value="1"/>
</dbReference>
<dbReference type="Gene3D" id="1.10.357.10">
    <property type="entry name" value="Tetracycline Repressor, domain 2"/>
    <property type="match status" value="1"/>
</dbReference>
<dbReference type="AlphaFoldDB" id="A0A2W5S375"/>
<dbReference type="InterPro" id="IPR009057">
    <property type="entry name" value="Homeodomain-like_sf"/>
</dbReference>
<dbReference type="Pfam" id="PF00440">
    <property type="entry name" value="TetR_N"/>
    <property type="match status" value="1"/>
</dbReference>
<dbReference type="InterPro" id="IPR023772">
    <property type="entry name" value="DNA-bd_HTH_TetR-type_CS"/>
</dbReference>
<evidence type="ECO:0000256" key="3">
    <source>
        <dbReference type="ARBA" id="ARBA00023125"/>
    </source>
</evidence>
<dbReference type="InterPro" id="IPR001647">
    <property type="entry name" value="HTH_TetR"/>
</dbReference>
<feature type="compositionally biased region" description="Low complexity" evidence="6">
    <location>
        <begin position="240"/>
        <end position="254"/>
    </location>
</feature>
<gene>
    <name evidence="8" type="ORF">DI563_04670</name>
</gene>
<evidence type="ECO:0000256" key="4">
    <source>
        <dbReference type="ARBA" id="ARBA00023163"/>
    </source>
</evidence>
<keyword evidence="2" id="KW-0805">Transcription regulation</keyword>
<evidence type="ECO:0000313" key="9">
    <source>
        <dbReference type="Proteomes" id="UP000249135"/>
    </source>
</evidence>
<evidence type="ECO:0000256" key="2">
    <source>
        <dbReference type="ARBA" id="ARBA00023015"/>
    </source>
</evidence>
<dbReference type="SUPFAM" id="SSF46689">
    <property type="entry name" value="Homeodomain-like"/>
    <property type="match status" value="1"/>
</dbReference>
<sequence>MKSIDGASSGGKRERRPAAASPAPVRPATQRLSKEARERQIVQKAIQLFAERGFQVSTHEIARALGITQPLLYNYFPTKEALVDRVYDEVFVRKWDPMWEEWLSDASKPLAERLKHYLKDYAQYILRSDWIRIFISAGLTRQGINQRYIARLREHHFKVIAREMRKAYDIPEPSNEEELEEELELIWSMHSGVFYIGMRKWVYALSIPKNLDRIIDMRVDAFLLGAPAVLRQARIATGAQGAAAPSRRPAVASSGTGPRPAGSTAGGR</sequence>
<keyword evidence="3 5" id="KW-0238">DNA-binding</keyword>
<keyword evidence="1" id="KW-0678">Repressor</keyword>
<evidence type="ECO:0000259" key="7">
    <source>
        <dbReference type="PROSITE" id="PS50977"/>
    </source>
</evidence>
<evidence type="ECO:0000256" key="6">
    <source>
        <dbReference type="SAM" id="MobiDB-lite"/>
    </source>
</evidence>
<feature type="region of interest" description="Disordered" evidence="6">
    <location>
        <begin position="240"/>
        <end position="268"/>
    </location>
</feature>
<comment type="caution">
    <text evidence="8">The sequence shown here is derived from an EMBL/GenBank/DDBJ whole genome shotgun (WGS) entry which is preliminary data.</text>
</comment>
<name>A0A2W5S375_VARPD</name>
<organism evidence="8 9">
    <name type="scientific">Variovorax paradoxus</name>
    <dbReference type="NCBI Taxonomy" id="34073"/>
    <lineage>
        <taxon>Bacteria</taxon>
        <taxon>Pseudomonadati</taxon>
        <taxon>Pseudomonadota</taxon>
        <taxon>Betaproteobacteria</taxon>
        <taxon>Burkholderiales</taxon>
        <taxon>Comamonadaceae</taxon>
        <taxon>Variovorax</taxon>
    </lineage>
</organism>
<dbReference type="PANTHER" id="PTHR30055:SF181">
    <property type="entry name" value="BLR6905 PROTEIN"/>
    <property type="match status" value="1"/>
</dbReference>
<feature type="DNA-binding region" description="H-T-H motif" evidence="5">
    <location>
        <begin position="57"/>
        <end position="76"/>
    </location>
</feature>
<protein>
    <submittedName>
        <fullName evidence="8">TetR family transcriptional regulator</fullName>
    </submittedName>
</protein>
<keyword evidence="4" id="KW-0804">Transcription</keyword>
<accession>A0A2W5S375</accession>
<proteinExistence type="predicted"/>